<dbReference type="PROSITE" id="PS01124">
    <property type="entry name" value="HTH_ARAC_FAMILY_2"/>
    <property type="match status" value="1"/>
</dbReference>
<feature type="transmembrane region" description="Helical" evidence="4">
    <location>
        <begin position="6"/>
        <end position="22"/>
    </location>
</feature>
<name>A0A1I6AT87_HYMAR</name>
<dbReference type="SUPFAM" id="SSF46689">
    <property type="entry name" value="Homeodomain-like"/>
    <property type="match status" value="1"/>
</dbReference>
<dbReference type="Gene3D" id="1.10.10.60">
    <property type="entry name" value="Homeodomain-like"/>
    <property type="match status" value="2"/>
</dbReference>
<dbReference type="GO" id="GO:0043565">
    <property type="term" value="F:sequence-specific DNA binding"/>
    <property type="evidence" value="ECO:0007669"/>
    <property type="project" value="InterPro"/>
</dbReference>
<dbReference type="STRING" id="1227077.SAMN04515668_3874"/>
<dbReference type="InterPro" id="IPR009057">
    <property type="entry name" value="Homeodomain-like_sf"/>
</dbReference>
<keyword evidence="4" id="KW-0472">Membrane</keyword>
<feature type="transmembrane region" description="Helical" evidence="4">
    <location>
        <begin position="29"/>
        <end position="46"/>
    </location>
</feature>
<dbReference type="AlphaFoldDB" id="A0A1I6AT87"/>
<evidence type="ECO:0000313" key="6">
    <source>
        <dbReference type="EMBL" id="SFQ71913.1"/>
    </source>
</evidence>
<dbReference type="PANTHER" id="PTHR43280">
    <property type="entry name" value="ARAC-FAMILY TRANSCRIPTIONAL REGULATOR"/>
    <property type="match status" value="1"/>
</dbReference>
<proteinExistence type="predicted"/>
<feature type="transmembrane region" description="Helical" evidence="4">
    <location>
        <begin position="201"/>
        <end position="222"/>
    </location>
</feature>
<keyword evidence="4" id="KW-1133">Transmembrane helix</keyword>
<evidence type="ECO:0000259" key="5">
    <source>
        <dbReference type="PROSITE" id="PS01124"/>
    </source>
</evidence>
<keyword evidence="2" id="KW-0238">DNA-binding</keyword>
<reference evidence="7" key="1">
    <citation type="submission" date="2016-10" db="EMBL/GenBank/DDBJ databases">
        <authorList>
            <person name="Varghese N."/>
            <person name="Submissions S."/>
        </authorList>
    </citation>
    <scope>NUCLEOTIDE SEQUENCE [LARGE SCALE GENOMIC DNA]</scope>
    <source>
        <strain evidence="7">OR362-8,ATCC BAA-1266,JCM 13504</strain>
    </source>
</reference>
<organism evidence="6 7">
    <name type="scientific">Hymenobacter arizonensis</name>
    <name type="common">Siccationidurans arizonensis</name>
    <dbReference type="NCBI Taxonomy" id="1227077"/>
    <lineage>
        <taxon>Bacteria</taxon>
        <taxon>Pseudomonadati</taxon>
        <taxon>Bacteroidota</taxon>
        <taxon>Cytophagia</taxon>
        <taxon>Cytophagales</taxon>
        <taxon>Hymenobacteraceae</taxon>
        <taxon>Hymenobacter</taxon>
    </lineage>
</organism>
<sequence>MVSLVAVFVSCLLAVFLLTVRTRNRLANVLFGVFILLNAVDISSWFSNQFLLRYPTVLVFKATTGAIINPVFYLYALALCYSDFRLRARHLLHLTPFVLVNLVLMPRFYLADAAAQSSFLAHFGSTPEATFMLVLGHLQFVSYTVAVFLTLRKYRRAYRENYADTSIITHDWLFQLTVTLTVLHAIVVLKNALGFTPYSHLFNGFELLVGINATCILSWFVLKALYNPGLFRSIDSTIAPVEDLQAEKAPAAPAAPAQASPKIEAQLSRLQAHMAQAEPYLDPELTIQDLANHLNLPVRELSLLINHHLGQHFFDFVNEYRIQKAKRLLKDDSRKNLTVLEILYAVGFNSKSSFNTSFKKHTGLTPTQYRSA</sequence>
<feature type="domain" description="HTH araC/xylS-type" evidence="5">
    <location>
        <begin position="264"/>
        <end position="372"/>
    </location>
</feature>
<dbReference type="GO" id="GO:0003700">
    <property type="term" value="F:DNA-binding transcription factor activity"/>
    <property type="evidence" value="ECO:0007669"/>
    <property type="project" value="InterPro"/>
</dbReference>
<dbReference type="Pfam" id="PF12833">
    <property type="entry name" value="HTH_18"/>
    <property type="match status" value="1"/>
</dbReference>
<dbReference type="SMART" id="SM00342">
    <property type="entry name" value="HTH_ARAC"/>
    <property type="match status" value="1"/>
</dbReference>
<dbReference type="InterPro" id="IPR018062">
    <property type="entry name" value="HTH_AraC-typ_CS"/>
</dbReference>
<keyword evidence="7" id="KW-1185">Reference proteome</keyword>
<evidence type="ECO:0000313" key="7">
    <source>
        <dbReference type="Proteomes" id="UP000199029"/>
    </source>
</evidence>
<feature type="transmembrane region" description="Helical" evidence="4">
    <location>
        <begin position="58"/>
        <end position="79"/>
    </location>
</feature>
<evidence type="ECO:0000256" key="2">
    <source>
        <dbReference type="ARBA" id="ARBA00023125"/>
    </source>
</evidence>
<feature type="transmembrane region" description="Helical" evidence="4">
    <location>
        <begin position="172"/>
        <end position="189"/>
    </location>
</feature>
<dbReference type="PROSITE" id="PS00041">
    <property type="entry name" value="HTH_ARAC_FAMILY_1"/>
    <property type="match status" value="1"/>
</dbReference>
<evidence type="ECO:0000256" key="3">
    <source>
        <dbReference type="ARBA" id="ARBA00023163"/>
    </source>
</evidence>
<dbReference type="Proteomes" id="UP000199029">
    <property type="component" value="Unassembled WGS sequence"/>
</dbReference>
<feature type="transmembrane region" description="Helical" evidence="4">
    <location>
        <begin position="129"/>
        <end position="151"/>
    </location>
</feature>
<dbReference type="InterPro" id="IPR020449">
    <property type="entry name" value="Tscrpt_reg_AraC-type_HTH"/>
</dbReference>
<keyword evidence="3" id="KW-0804">Transcription</keyword>
<feature type="transmembrane region" description="Helical" evidence="4">
    <location>
        <begin position="91"/>
        <end position="109"/>
    </location>
</feature>
<keyword evidence="4" id="KW-0812">Transmembrane</keyword>
<dbReference type="InterPro" id="IPR018060">
    <property type="entry name" value="HTH_AraC"/>
</dbReference>
<accession>A0A1I6AT87</accession>
<protein>
    <submittedName>
        <fullName evidence="6">Helix-turn-helix domain-containing protein</fullName>
    </submittedName>
</protein>
<evidence type="ECO:0000256" key="1">
    <source>
        <dbReference type="ARBA" id="ARBA00023015"/>
    </source>
</evidence>
<dbReference type="PANTHER" id="PTHR43280:SF29">
    <property type="entry name" value="ARAC-FAMILY TRANSCRIPTIONAL REGULATOR"/>
    <property type="match status" value="1"/>
</dbReference>
<keyword evidence="1" id="KW-0805">Transcription regulation</keyword>
<dbReference type="PRINTS" id="PR00032">
    <property type="entry name" value="HTHARAC"/>
</dbReference>
<dbReference type="EMBL" id="FOXS01000006">
    <property type="protein sequence ID" value="SFQ71913.1"/>
    <property type="molecule type" value="Genomic_DNA"/>
</dbReference>
<evidence type="ECO:0000256" key="4">
    <source>
        <dbReference type="SAM" id="Phobius"/>
    </source>
</evidence>
<gene>
    <name evidence="6" type="ORF">SAMN04515668_3874</name>
</gene>